<organism evidence="1 2">
    <name type="scientific">Rhododendron molle</name>
    <name type="common">Chinese azalea</name>
    <name type="synonym">Azalea mollis</name>
    <dbReference type="NCBI Taxonomy" id="49168"/>
    <lineage>
        <taxon>Eukaryota</taxon>
        <taxon>Viridiplantae</taxon>
        <taxon>Streptophyta</taxon>
        <taxon>Embryophyta</taxon>
        <taxon>Tracheophyta</taxon>
        <taxon>Spermatophyta</taxon>
        <taxon>Magnoliopsida</taxon>
        <taxon>eudicotyledons</taxon>
        <taxon>Gunneridae</taxon>
        <taxon>Pentapetalae</taxon>
        <taxon>asterids</taxon>
        <taxon>Ericales</taxon>
        <taxon>Ericaceae</taxon>
        <taxon>Ericoideae</taxon>
        <taxon>Rhodoreae</taxon>
        <taxon>Rhododendron</taxon>
    </lineage>
</organism>
<dbReference type="EMBL" id="CM046388">
    <property type="protein sequence ID" value="KAI8573917.1"/>
    <property type="molecule type" value="Genomic_DNA"/>
</dbReference>
<accession>A0ACC0Q9M6</accession>
<comment type="caution">
    <text evidence="1">The sequence shown here is derived from an EMBL/GenBank/DDBJ whole genome shotgun (WGS) entry which is preliminary data.</text>
</comment>
<sequence length="85" mass="9072">MDFVLKLGLLCSKSNAATRPSMRQVMQYFDGGVLLPEIIHDSTSIGTISLGNEASSECVTSLPSSIVKSSAHSMFSTESIFNSGR</sequence>
<evidence type="ECO:0000313" key="2">
    <source>
        <dbReference type="Proteomes" id="UP001062846"/>
    </source>
</evidence>
<evidence type="ECO:0000313" key="1">
    <source>
        <dbReference type="EMBL" id="KAI8573917.1"/>
    </source>
</evidence>
<keyword evidence="2" id="KW-1185">Reference proteome</keyword>
<protein>
    <submittedName>
        <fullName evidence="1">Uncharacterized protein</fullName>
    </submittedName>
</protein>
<gene>
    <name evidence="1" type="ORF">RHMOL_Rhmol01G0313000</name>
</gene>
<reference evidence="1" key="1">
    <citation type="submission" date="2022-02" db="EMBL/GenBank/DDBJ databases">
        <title>Plant Genome Project.</title>
        <authorList>
            <person name="Zhang R.-G."/>
        </authorList>
    </citation>
    <scope>NUCLEOTIDE SEQUENCE</scope>
    <source>
        <strain evidence="1">AT1</strain>
    </source>
</reference>
<dbReference type="Proteomes" id="UP001062846">
    <property type="component" value="Chromosome 1"/>
</dbReference>
<proteinExistence type="predicted"/>
<name>A0ACC0Q9M6_RHOML</name>